<keyword evidence="6" id="KW-0119">Carbohydrate metabolism</keyword>
<evidence type="ECO:0000256" key="5">
    <source>
        <dbReference type="ARBA" id="ARBA00023001"/>
    </source>
</evidence>
<evidence type="ECO:0000259" key="10">
    <source>
        <dbReference type="Pfam" id="PF02015"/>
    </source>
</evidence>
<evidence type="ECO:0000256" key="6">
    <source>
        <dbReference type="ARBA" id="ARBA00023277"/>
    </source>
</evidence>
<sequence length="226" mass="23178">MHLHNLVVAVGVLASVPISHAVSGKSFTGWDCCKPACAWQANLKGVQGAAKVCDINNNPLASSNGLKAPSGCTTGGTGFLCDSYVPVPVSDKLSYGFATVGDAANCCKCYQLTWTSGAARGKQMVVQALNSFPPGADVKAADLVILTPGGGSGGNDAGCRNQYGKNWGDSGGGVKTGTECASLPQNLQGGCYWRYNWAGGTVNTWGIDYKQVDCPTRLTSISGCAA</sequence>
<evidence type="ECO:0000256" key="9">
    <source>
        <dbReference type="SAM" id="SignalP"/>
    </source>
</evidence>
<evidence type="ECO:0000256" key="7">
    <source>
        <dbReference type="ARBA" id="ARBA00023295"/>
    </source>
</evidence>
<dbReference type="GO" id="GO:0030245">
    <property type="term" value="P:cellulose catabolic process"/>
    <property type="evidence" value="ECO:0007669"/>
    <property type="project" value="UniProtKB-KW"/>
</dbReference>
<dbReference type="PANTHER" id="PTHR39730">
    <property type="entry name" value="ENDOGLUCANASE 1"/>
    <property type="match status" value="1"/>
</dbReference>
<organism evidence="11 12">
    <name type="scientific">Lasiosphaeria ovina</name>
    <dbReference type="NCBI Taxonomy" id="92902"/>
    <lineage>
        <taxon>Eukaryota</taxon>
        <taxon>Fungi</taxon>
        <taxon>Dikarya</taxon>
        <taxon>Ascomycota</taxon>
        <taxon>Pezizomycotina</taxon>
        <taxon>Sordariomycetes</taxon>
        <taxon>Sordariomycetidae</taxon>
        <taxon>Sordariales</taxon>
        <taxon>Lasiosphaeriaceae</taxon>
        <taxon>Lasiosphaeria</taxon>
    </lineage>
</organism>
<comment type="caution">
    <text evidence="11">The sequence shown here is derived from an EMBL/GenBank/DDBJ whole genome shotgun (WGS) entry which is preliminary data.</text>
</comment>
<reference evidence="11" key="2">
    <citation type="submission" date="2023-06" db="EMBL/GenBank/DDBJ databases">
        <authorList>
            <consortium name="Lawrence Berkeley National Laboratory"/>
            <person name="Haridas S."/>
            <person name="Hensen N."/>
            <person name="Bonometti L."/>
            <person name="Westerberg I."/>
            <person name="Brannstrom I.O."/>
            <person name="Guillou S."/>
            <person name="Cros-Aarteil S."/>
            <person name="Calhoun S."/>
            <person name="Kuo A."/>
            <person name="Mondo S."/>
            <person name="Pangilinan J."/>
            <person name="Riley R."/>
            <person name="Labutti K."/>
            <person name="Andreopoulos B."/>
            <person name="Lipzen A."/>
            <person name="Chen C."/>
            <person name="Yanf M."/>
            <person name="Daum C."/>
            <person name="Ng V."/>
            <person name="Clum A."/>
            <person name="Steindorff A."/>
            <person name="Ohm R."/>
            <person name="Martin F."/>
            <person name="Silar P."/>
            <person name="Natvig D."/>
            <person name="Lalanne C."/>
            <person name="Gautier V."/>
            <person name="Ament-Velasquez S.L."/>
            <person name="Kruys A."/>
            <person name="Hutchinson M.I."/>
            <person name="Powell A.J."/>
            <person name="Barry K."/>
            <person name="Miller A.N."/>
            <person name="Grigoriev I.V."/>
            <person name="Debuchy R."/>
            <person name="Gladieux P."/>
            <person name="Thoren M.H."/>
            <person name="Johannesson H."/>
        </authorList>
    </citation>
    <scope>NUCLEOTIDE SEQUENCE</scope>
    <source>
        <strain evidence="11">CBS 958.72</strain>
    </source>
</reference>
<dbReference type="EMBL" id="JAULSN010000002">
    <property type="protein sequence ID" value="KAK3378752.1"/>
    <property type="molecule type" value="Genomic_DNA"/>
</dbReference>
<reference evidence="11" key="1">
    <citation type="journal article" date="2023" name="Mol. Phylogenet. Evol.">
        <title>Genome-scale phylogeny and comparative genomics of the fungal order Sordariales.</title>
        <authorList>
            <person name="Hensen N."/>
            <person name="Bonometti L."/>
            <person name="Westerberg I."/>
            <person name="Brannstrom I.O."/>
            <person name="Guillou S."/>
            <person name="Cros-Aarteil S."/>
            <person name="Calhoun S."/>
            <person name="Haridas S."/>
            <person name="Kuo A."/>
            <person name="Mondo S."/>
            <person name="Pangilinan J."/>
            <person name="Riley R."/>
            <person name="LaButti K."/>
            <person name="Andreopoulos B."/>
            <person name="Lipzen A."/>
            <person name="Chen C."/>
            <person name="Yan M."/>
            <person name="Daum C."/>
            <person name="Ng V."/>
            <person name="Clum A."/>
            <person name="Steindorff A."/>
            <person name="Ohm R.A."/>
            <person name="Martin F."/>
            <person name="Silar P."/>
            <person name="Natvig D.O."/>
            <person name="Lalanne C."/>
            <person name="Gautier V."/>
            <person name="Ament-Velasquez S.L."/>
            <person name="Kruys A."/>
            <person name="Hutchinson M.I."/>
            <person name="Powell A.J."/>
            <person name="Barry K."/>
            <person name="Miller A.N."/>
            <person name="Grigoriev I.V."/>
            <person name="Debuchy R."/>
            <person name="Gladieux P."/>
            <person name="Hiltunen Thoren M."/>
            <person name="Johannesson H."/>
        </authorList>
    </citation>
    <scope>NUCLEOTIDE SEQUENCE</scope>
    <source>
        <strain evidence="11">CBS 958.72</strain>
    </source>
</reference>
<comment type="catalytic activity">
    <reaction evidence="1">
        <text>Endohydrolysis of (1-&gt;4)-beta-D-glucosidic linkages in cellulose, lichenin and cereal beta-D-glucans.</text>
        <dbReference type="EC" id="3.2.1.4"/>
    </reaction>
</comment>
<feature type="chain" id="PRO_5042170731" description="cellulase" evidence="9">
    <location>
        <begin position="22"/>
        <end position="226"/>
    </location>
</feature>
<gene>
    <name evidence="11" type="ORF">B0T24DRAFT_674592</name>
</gene>
<evidence type="ECO:0000313" key="11">
    <source>
        <dbReference type="EMBL" id="KAK3378752.1"/>
    </source>
</evidence>
<keyword evidence="4 11" id="KW-0378">Hydrolase</keyword>
<proteinExistence type="inferred from homology"/>
<feature type="signal peptide" evidence="9">
    <location>
        <begin position="1"/>
        <end position="21"/>
    </location>
</feature>
<evidence type="ECO:0000256" key="4">
    <source>
        <dbReference type="ARBA" id="ARBA00022801"/>
    </source>
</evidence>
<feature type="domain" description="Glycosyl hydrolases family 45 active site" evidence="10">
    <location>
        <begin position="23"/>
        <end position="224"/>
    </location>
</feature>
<evidence type="ECO:0000313" key="12">
    <source>
        <dbReference type="Proteomes" id="UP001287356"/>
    </source>
</evidence>
<keyword evidence="5" id="KW-0136">Cellulose degradation</keyword>
<dbReference type="SUPFAM" id="SSF50685">
    <property type="entry name" value="Barwin-like endoglucanases"/>
    <property type="match status" value="1"/>
</dbReference>
<keyword evidence="12" id="KW-1185">Reference proteome</keyword>
<dbReference type="Pfam" id="PF02015">
    <property type="entry name" value="Glyco_hydro_45"/>
    <property type="match status" value="1"/>
</dbReference>
<dbReference type="Proteomes" id="UP001287356">
    <property type="component" value="Unassembled WGS sequence"/>
</dbReference>
<protein>
    <recommendedName>
        <fullName evidence="3">cellulase</fullName>
        <ecNumber evidence="3">3.2.1.4</ecNumber>
    </recommendedName>
</protein>
<keyword evidence="7" id="KW-0326">Glycosidase</keyword>
<keyword evidence="8" id="KW-0624">Polysaccharide degradation</keyword>
<dbReference type="GO" id="GO:0008810">
    <property type="term" value="F:cellulase activity"/>
    <property type="evidence" value="ECO:0007669"/>
    <property type="project" value="UniProtKB-EC"/>
</dbReference>
<dbReference type="EC" id="3.2.1.4" evidence="3"/>
<keyword evidence="9" id="KW-0732">Signal</keyword>
<evidence type="ECO:0000256" key="1">
    <source>
        <dbReference type="ARBA" id="ARBA00000966"/>
    </source>
</evidence>
<dbReference type="InterPro" id="IPR036908">
    <property type="entry name" value="RlpA-like_sf"/>
</dbReference>
<accession>A0AAE0KM43</accession>
<evidence type="ECO:0000256" key="3">
    <source>
        <dbReference type="ARBA" id="ARBA00012601"/>
    </source>
</evidence>
<name>A0AAE0KM43_9PEZI</name>
<dbReference type="InterPro" id="IPR052288">
    <property type="entry name" value="GH45_Enzymes"/>
</dbReference>
<comment type="similarity">
    <text evidence="2">Belongs to the glycosyl hydrolase 45 (cellulase K) family.</text>
</comment>
<dbReference type="PANTHER" id="PTHR39730:SF1">
    <property type="entry name" value="ENDOGLUCANASE 1"/>
    <property type="match status" value="1"/>
</dbReference>
<evidence type="ECO:0000256" key="2">
    <source>
        <dbReference type="ARBA" id="ARBA00007793"/>
    </source>
</evidence>
<evidence type="ECO:0000256" key="8">
    <source>
        <dbReference type="ARBA" id="ARBA00023326"/>
    </source>
</evidence>
<dbReference type="Gene3D" id="2.40.40.10">
    <property type="entry name" value="RlpA-like domain"/>
    <property type="match status" value="1"/>
</dbReference>
<dbReference type="AlphaFoldDB" id="A0AAE0KM43"/>
<dbReference type="InterPro" id="IPR000334">
    <property type="entry name" value="Glyco_hydro_45"/>
</dbReference>